<dbReference type="GO" id="GO:0005737">
    <property type="term" value="C:cytoplasm"/>
    <property type="evidence" value="ECO:0007669"/>
    <property type="project" value="UniProtKB-SubCell"/>
</dbReference>
<comment type="subunit">
    <text evidence="5">Heterooligomer composed of large and small subunits.</text>
</comment>
<feature type="domain" description="OB-fold nucleic acid binding" evidence="8">
    <location>
        <begin position="13"/>
        <end position="107"/>
    </location>
</feature>
<evidence type="ECO:0000256" key="1">
    <source>
        <dbReference type="ARBA" id="ARBA00022490"/>
    </source>
</evidence>
<dbReference type="InterPro" id="IPR003753">
    <property type="entry name" value="Exonuc_VII_L"/>
</dbReference>
<dbReference type="PANTHER" id="PTHR30008:SF0">
    <property type="entry name" value="EXODEOXYRIBONUCLEASE 7 LARGE SUBUNIT"/>
    <property type="match status" value="1"/>
</dbReference>
<sequence>MQFGGDFLKIRALEVTELNEYVKRILNDDPILSNIKVKGEISNFKIHSSGNVYLSLKDEKSKINCMIHRNNFDKKLDLDNGKKIIAEGYISSYIRDGVYQLYIRKIEIEGQGRLYLEFLKLKEKLQKEGLFNLEHKKSIKRFPKAIGVITSPTGAVIRDIINVVKRRYPKIDIKLYPVLVQGENSADNLVEGLEFFNESNNVDTIIIGRGGGSLEELWSFNEEKLARAIFASEIPVISAVGHETDFTICDFVSDMRAPTPSAAAEIATPNLEDLIATQNNILRTIERYVNNTIVYNRQRIDSDLHRFKLFYERSMFDDRYMELDRFKEKIDNLISLVIREEKEKLNIFSKGMANLNPFSVLERGYTIVEKNGLAITSKEEVELGERLDLILKDGKIKCEVVEK</sequence>
<keyword evidence="4 5" id="KW-0269">Exonuclease</keyword>
<dbReference type="CDD" id="cd04489">
    <property type="entry name" value="ExoVII_LU_OBF"/>
    <property type="match status" value="1"/>
</dbReference>
<evidence type="ECO:0000256" key="5">
    <source>
        <dbReference type="HAMAP-Rule" id="MF_00378"/>
    </source>
</evidence>
<gene>
    <name evidence="5" type="primary">xseA</name>
    <name evidence="9" type="ORF">SAMN05216454_10162</name>
</gene>
<dbReference type="EMBL" id="FODF01000001">
    <property type="protein sequence ID" value="SEN16823.1"/>
    <property type="molecule type" value="Genomic_DNA"/>
</dbReference>
<name>A0A1H8EBH3_9FIRM</name>
<evidence type="ECO:0000259" key="7">
    <source>
        <dbReference type="Pfam" id="PF02601"/>
    </source>
</evidence>
<dbReference type="PANTHER" id="PTHR30008">
    <property type="entry name" value="EXODEOXYRIBONUCLEASE 7 LARGE SUBUNIT"/>
    <property type="match status" value="1"/>
</dbReference>
<dbReference type="Pfam" id="PF13742">
    <property type="entry name" value="tRNA_anti_2"/>
    <property type="match status" value="1"/>
</dbReference>
<comment type="similarity">
    <text evidence="5 6">Belongs to the XseA family.</text>
</comment>
<evidence type="ECO:0000259" key="8">
    <source>
        <dbReference type="Pfam" id="PF13742"/>
    </source>
</evidence>
<keyword evidence="3 5" id="KW-0378">Hydrolase</keyword>
<dbReference type="GO" id="GO:0009318">
    <property type="term" value="C:exodeoxyribonuclease VII complex"/>
    <property type="evidence" value="ECO:0007669"/>
    <property type="project" value="UniProtKB-UniRule"/>
</dbReference>
<comment type="subcellular location">
    <subcellularLocation>
        <location evidence="5 6">Cytoplasm</location>
    </subcellularLocation>
</comment>
<proteinExistence type="inferred from homology"/>
<protein>
    <recommendedName>
        <fullName evidence="5">Exodeoxyribonuclease 7 large subunit</fullName>
        <ecNumber evidence="5">3.1.11.6</ecNumber>
    </recommendedName>
    <alternativeName>
        <fullName evidence="5">Exodeoxyribonuclease VII large subunit</fullName>
        <shortName evidence="5">Exonuclease VII large subunit</shortName>
    </alternativeName>
</protein>
<comment type="catalytic activity">
    <reaction evidence="5 6">
        <text>Exonucleolytic cleavage in either 5'- to 3'- or 3'- to 5'-direction to yield nucleoside 5'-phosphates.</text>
        <dbReference type="EC" id="3.1.11.6"/>
    </reaction>
</comment>
<accession>A0A1H8EBH3</accession>
<dbReference type="HAMAP" id="MF_00378">
    <property type="entry name" value="Exonuc_7_L"/>
    <property type="match status" value="1"/>
</dbReference>
<dbReference type="InterPro" id="IPR025824">
    <property type="entry name" value="OB-fold_nuc-bd_dom"/>
</dbReference>
<dbReference type="GO" id="GO:0003676">
    <property type="term" value="F:nucleic acid binding"/>
    <property type="evidence" value="ECO:0007669"/>
    <property type="project" value="InterPro"/>
</dbReference>
<evidence type="ECO:0000256" key="3">
    <source>
        <dbReference type="ARBA" id="ARBA00022801"/>
    </source>
</evidence>
<dbReference type="EC" id="3.1.11.6" evidence="5"/>
<dbReference type="GO" id="GO:0008855">
    <property type="term" value="F:exodeoxyribonuclease VII activity"/>
    <property type="evidence" value="ECO:0007669"/>
    <property type="project" value="UniProtKB-UniRule"/>
</dbReference>
<reference evidence="9 10" key="1">
    <citation type="submission" date="2016-10" db="EMBL/GenBank/DDBJ databases">
        <authorList>
            <person name="de Groot N.N."/>
        </authorList>
    </citation>
    <scope>NUCLEOTIDE SEQUENCE [LARGE SCALE GENOMIC DNA]</scope>
    <source>
        <strain evidence="9 10">Calf135</strain>
    </source>
</reference>
<evidence type="ECO:0000256" key="6">
    <source>
        <dbReference type="RuleBase" id="RU004355"/>
    </source>
</evidence>
<dbReference type="STRING" id="215200.SAMN05216454_10162"/>
<dbReference type="InterPro" id="IPR020579">
    <property type="entry name" value="Exonuc_VII_lsu_C"/>
</dbReference>
<evidence type="ECO:0000313" key="10">
    <source>
        <dbReference type="Proteomes" id="UP000199512"/>
    </source>
</evidence>
<organism evidence="9 10">
    <name type="scientific">Peptostreptococcus russellii</name>
    <dbReference type="NCBI Taxonomy" id="215200"/>
    <lineage>
        <taxon>Bacteria</taxon>
        <taxon>Bacillati</taxon>
        <taxon>Bacillota</taxon>
        <taxon>Clostridia</taxon>
        <taxon>Peptostreptococcales</taxon>
        <taxon>Peptostreptococcaceae</taxon>
        <taxon>Peptostreptococcus</taxon>
    </lineage>
</organism>
<dbReference type="Proteomes" id="UP000199512">
    <property type="component" value="Unassembled WGS sequence"/>
</dbReference>
<keyword evidence="10" id="KW-1185">Reference proteome</keyword>
<evidence type="ECO:0000256" key="4">
    <source>
        <dbReference type="ARBA" id="ARBA00022839"/>
    </source>
</evidence>
<dbReference type="AlphaFoldDB" id="A0A1H8EBH3"/>
<evidence type="ECO:0000313" key="9">
    <source>
        <dbReference type="EMBL" id="SEN16823.1"/>
    </source>
</evidence>
<keyword evidence="2 5" id="KW-0540">Nuclease</keyword>
<evidence type="ECO:0000256" key="2">
    <source>
        <dbReference type="ARBA" id="ARBA00022722"/>
    </source>
</evidence>
<dbReference type="Pfam" id="PF02601">
    <property type="entry name" value="Exonuc_VII_L"/>
    <property type="match status" value="1"/>
</dbReference>
<dbReference type="GO" id="GO:0006308">
    <property type="term" value="P:DNA catabolic process"/>
    <property type="evidence" value="ECO:0007669"/>
    <property type="project" value="UniProtKB-UniRule"/>
</dbReference>
<dbReference type="NCBIfam" id="TIGR00237">
    <property type="entry name" value="xseA"/>
    <property type="match status" value="1"/>
</dbReference>
<comment type="function">
    <text evidence="5">Bidirectionally degrades single-stranded DNA into large acid-insoluble oligonucleotides, which are then degraded further into small acid-soluble oligonucleotides.</text>
</comment>
<keyword evidence="1 5" id="KW-0963">Cytoplasm</keyword>
<feature type="domain" description="Exonuclease VII large subunit C-terminal" evidence="7">
    <location>
        <begin position="130"/>
        <end position="345"/>
    </location>
</feature>